<keyword evidence="2" id="KW-0732">Signal</keyword>
<dbReference type="EMBL" id="LOCQ01000058">
    <property type="protein sequence ID" value="OBV38358.1"/>
    <property type="molecule type" value="Genomic_DNA"/>
</dbReference>
<sequence length="239" mass="28065">MKPITFYAAAMLAISSAAFLPAQAMAQNQLGVSIVVGNAPPPPRFESVPQPRRGYVWAPGYWNWDGQRHVWYDGEWLRERSGNQYRRAEWIQENNRWRLNRGGWVTVAQPVVYEEIRIAPPPPRREIIPRARNGYVWAPGHWEWRAQRYAWNPGVWIAERPGYVYAAPAWTQRDGRWRMDEARWSPRGPNGDRDHDGIPNRYDSHNDRDRDRGRGPGRDNDHDGVPNRDDHRPNDPRRY</sequence>
<feature type="region of interest" description="Disordered" evidence="1">
    <location>
        <begin position="181"/>
        <end position="239"/>
    </location>
</feature>
<dbReference type="STRING" id="1747903.ASR47_1005313"/>
<dbReference type="InterPro" id="IPR024447">
    <property type="entry name" value="YXWGXW_rpt"/>
</dbReference>
<gene>
    <name evidence="3" type="ORF">ASR47_1005313</name>
</gene>
<name>A0A1A7C220_9BURK</name>
<feature type="chain" id="PRO_5008355547" evidence="2">
    <location>
        <begin position="27"/>
        <end position="239"/>
    </location>
</feature>
<dbReference type="PATRIC" id="fig|1747903.4.peg.1904"/>
<evidence type="ECO:0000256" key="2">
    <source>
        <dbReference type="SAM" id="SignalP"/>
    </source>
</evidence>
<evidence type="ECO:0000256" key="1">
    <source>
        <dbReference type="SAM" id="MobiDB-lite"/>
    </source>
</evidence>
<proteinExistence type="predicted"/>
<keyword evidence="4" id="KW-1185">Reference proteome</keyword>
<evidence type="ECO:0000313" key="3">
    <source>
        <dbReference type="EMBL" id="OBV38358.1"/>
    </source>
</evidence>
<protein>
    <submittedName>
        <fullName evidence="3">YXWGXW repeat-containing protein</fullName>
    </submittedName>
</protein>
<organism evidence="3 4">
    <name type="scientific">Janthinobacterium psychrotolerans</name>
    <dbReference type="NCBI Taxonomy" id="1747903"/>
    <lineage>
        <taxon>Bacteria</taxon>
        <taxon>Pseudomonadati</taxon>
        <taxon>Pseudomonadota</taxon>
        <taxon>Betaproteobacteria</taxon>
        <taxon>Burkholderiales</taxon>
        <taxon>Oxalobacteraceae</taxon>
        <taxon>Janthinobacterium</taxon>
    </lineage>
</organism>
<accession>A0A1A7C220</accession>
<comment type="caution">
    <text evidence="3">The sequence shown here is derived from an EMBL/GenBank/DDBJ whole genome shotgun (WGS) entry which is preliminary data.</text>
</comment>
<reference evidence="3 4" key="1">
    <citation type="submission" date="2016-04" db="EMBL/GenBank/DDBJ databases">
        <title>Draft genome sequence of Janthinobacterium psychrotolerans sp. nov., isolated from freshwater sediments in Denmark.</title>
        <authorList>
            <person name="Gong X."/>
            <person name="Skrivergaard S."/>
            <person name="Korsgaard B.S."/>
            <person name="Schreiber L."/>
            <person name="Marshall I.P."/>
            <person name="Finster K."/>
            <person name="Schramm A."/>
        </authorList>
    </citation>
    <scope>NUCLEOTIDE SEQUENCE [LARGE SCALE GENOMIC DNA]</scope>
    <source>
        <strain evidence="3 4">S3-2</strain>
    </source>
</reference>
<dbReference type="AlphaFoldDB" id="A0A1A7C220"/>
<dbReference type="Proteomes" id="UP000092713">
    <property type="component" value="Unassembled WGS sequence"/>
</dbReference>
<evidence type="ECO:0000313" key="4">
    <source>
        <dbReference type="Proteomes" id="UP000092713"/>
    </source>
</evidence>
<dbReference type="RefSeq" id="WP_245714399.1">
    <property type="nucleotide sequence ID" value="NZ_LOCQ01000058.1"/>
</dbReference>
<feature type="signal peptide" evidence="2">
    <location>
        <begin position="1"/>
        <end position="26"/>
    </location>
</feature>
<dbReference type="Pfam" id="PF12779">
    <property type="entry name" value="WXXGXW"/>
    <property type="match status" value="2"/>
</dbReference>